<evidence type="ECO:0000256" key="3">
    <source>
        <dbReference type="ARBA" id="ARBA00022801"/>
    </source>
</evidence>
<dbReference type="SUPFAM" id="SSF52743">
    <property type="entry name" value="Subtilisin-like"/>
    <property type="match status" value="1"/>
</dbReference>
<evidence type="ECO:0000259" key="9">
    <source>
        <dbReference type="Pfam" id="PF00082"/>
    </source>
</evidence>
<comment type="caution">
    <text evidence="11">The sequence shown here is derived from an EMBL/GenBank/DDBJ whole genome shotgun (WGS) entry which is preliminary data.</text>
</comment>
<dbReference type="Proteomes" id="UP000800981">
    <property type="component" value="Unassembled WGS sequence"/>
</dbReference>
<keyword evidence="3 5" id="KW-0378">Hydrolase</keyword>
<dbReference type="Pfam" id="PF22148">
    <property type="entry name" value="Fervidolysin_NPro-like"/>
    <property type="match status" value="1"/>
</dbReference>
<evidence type="ECO:0000256" key="1">
    <source>
        <dbReference type="ARBA" id="ARBA00011073"/>
    </source>
</evidence>
<dbReference type="Pfam" id="PF00082">
    <property type="entry name" value="Peptidase_S8"/>
    <property type="match status" value="2"/>
</dbReference>
<dbReference type="InterPro" id="IPR036852">
    <property type="entry name" value="Peptidase_S8/S53_dom_sf"/>
</dbReference>
<accession>A0ABX0GR97</accession>
<dbReference type="EMBL" id="JAANNP010000001">
    <property type="protein sequence ID" value="NHC12384.1"/>
    <property type="molecule type" value="Genomic_DNA"/>
</dbReference>
<dbReference type="Gene3D" id="3.40.50.200">
    <property type="entry name" value="Peptidase S8/S53 domain"/>
    <property type="match status" value="2"/>
</dbReference>
<reference evidence="11 12" key="1">
    <citation type="submission" date="2020-03" db="EMBL/GenBank/DDBJ databases">
        <title>Two novel Motilibacter sp.</title>
        <authorList>
            <person name="Liu S."/>
        </authorList>
    </citation>
    <scope>NUCLEOTIDE SEQUENCE [LARGE SCALE GENOMIC DNA]</scope>
    <source>
        <strain evidence="11 12">E257</strain>
    </source>
</reference>
<feature type="chain" id="PRO_5046364008" evidence="8">
    <location>
        <begin position="27"/>
        <end position="622"/>
    </location>
</feature>
<dbReference type="InterPro" id="IPR023828">
    <property type="entry name" value="Peptidase_S8_Ser-AS"/>
</dbReference>
<name>A0ABX0GR97_9ACTN</name>
<dbReference type="InterPro" id="IPR015500">
    <property type="entry name" value="Peptidase_S8_subtilisin-rel"/>
</dbReference>
<evidence type="ECO:0000256" key="7">
    <source>
        <dbReference type="SAM" id="MobiDB-lite"/>
    </source>
</evidence>
<evidence type="ECO:0000256" key="2">
    <source>
        <dbReference type="ARBA" id="ARBA00022670"/>
    </source>
</evidence>
<dbReference type="PANTHER" id="PTHR43806:SF11">
    <property type="entry name" value="CEREVISIN-RELATED"/>
    <property type="match status" value="1"/>
</dbReference>
<evidence type="ECO:0000256" key="6">
    <source>
        <dbReference type="RuleBase" id="RU003355"/>
    </source>
</evidence>
<comment type="similarity">
    <text evidence="1 5 6">Belongs to the peptidase S8 family.</text>
</comment>
<feature type="active site" description="Charge relay system" evidence="5">
    <location>
        <position position="185"/>
    </location>
</feature>
<keyword evidence="2 5" id="KW-0645">Protease</keyword>
<sequence>MPKPAALTALLVVTACAGAVAAPAHAASSPRVSEGQAQPRAGDPRAGADAPAELVAGEVLVRFRQPARSQAHGARQSAVAEVGRAVQSLDAIVPGLERVALEPGLSVAEAVAELEARSDVAYAEPNYAVHAAAIPNDSRLPEMWGLHNTGQDVRGVAGRPDADIDAPEAWNVTTGSAAVTVAVLDSGVAGGHPDLAPNMWVNTGEVAGNGVDDDGNGFVDDRRGWDFVGDDNDTSDEQGHGTHVAATIGARGGNDAPGAGTTDVVGVAWDVRLLPVRVLDAAGEGSYADLIAGIDYARRNGAHIGNLSLGARYYSQALRDAMAAASGVTWVVAAGNDGSDLEWAEHYPCDFDIANLVCVAATDSDDELARFSNYGRRSVDVAAPGVDILSASSRTTVFSDDFETPIEGRWATGGTPDTWGRTTSVPVWDATGTWLTDSPSGRYPDGSDNWARTPAMSLRGLHSCVVQLRGVFDIESWFDFLRLEAATDAAGPWTEVTTFTGYWPVPNEVLEVRLPTSFDGADQAFLRFRLNPDDQYDGDGAYLDDVTVSCAGRTGADSYAYLSGTSMATPHVSGVAALIKARNPHISTAALRTKLLSSVDRKPSLTGRVATGGRINAARAVS</sequence>
<dbReference type="PRINTS" id="PR00723">
    <property type="entry name" value="SUBTILISIN"/>
</dbReference>
<dbReference type="InterPro" id="IPR000209">
    <property type="entry name" value="Peptidase_S8/S53_dom"/>
</dbReference>
<dbReference type="InterPro" id="IPR023827">
    <property type="entry name" value="Peptidase_S8_Asp-AS"/>
</dbReference>
<evidence type="ECO:0000256" key="5">
    <source>
        <dbReference type="PROSITE-ProRule" id="PRU01240"/>
    </source>
</evidence>
<keyword evidence="4 5" id="KW-0720">Serine protease</keyword>
<organism evidence="11 12">
    <name type="scientific">Motilibacter deserti</name>
    <dbReference type="NCBI Taxonomy" id="2714956"/>
    <lineage>
        <taxon>Bacteria</taxon>
        <taxon>Bacillati</taxon>
        <taxon>Actinomycetota</taxon>
        <taxon>Actinomycetes</taxon>
        <taxon>Motilibacterales</taxon>
        <taxon>Motilibacteraceae</taxon>
        <taxon>Motilibacter</taxon>
    </lineage>
</organism>
<protein>
    <submittedName>
        <fullName evidence="11">S8 family serine peptidase</fullName>
    </submittedName>
</protein>
<dbReference type="InterPro" id="IPR054399">
    <property type="entry name" value="Fervidolysin-like_N_prodom"/>
</dbReference>
<dbReference type="InterPro" id="IPR050131">
    <property type="entry name" value="Peptidase_S8_subtilisin-like"/>
</dbReference>
<feature type="domain" description="Fervidolysin-like N-terminal prodomain" evidence="10">
    <location>
        <begin position="47"/>
        <end position="126"/>
    </location>
</feature>
<feature type="domain" description="Peptidase S8/S53" evidence="9">
    <location>
        <begin position="178"/>
        <end position="394"/>
    </location>
</feature>
<dbReference type="CDD" id="cd07473">
    <property type="entry name" value="Peptidases_S8_Subtilisin_like"/>
    <property type="match status" value="1"/>
</dbReference>
<evidence type="ECO:0000256" key="4">
    <source>
        <dbReference type="ARBA" id="ARBA00022825"/>
    </source>
</evidence>
<dbReference type="PROSITE" id="PS51257">
    <property type="entry name" value="PROKAR_LIPOPROTEIN"/>
    <property type="match status" value="1"/>
</dbReference>
<dbReference type="PROSITE" id="PS00136">
    <property type="entry name" value="SUBTILASE_ASP"/>
    <property type="match status" value="1"/>
</dbReference>
<feature type="region of interest" description="Disordered" evidence="7">
    <location>
        <begin position="24"/>
        <end position="48"/>
    </location>
</feature>
<keyword evidence="12" id="KW-1185">Reference proteome</keyword>
<dbReference type="InterPro" id="IPR034204">
    <property type="entry name" value="PfSUB1-like_cat_dom"/>
</dbReference>
<dbReference type="PROSITE" id="PS00138">
    <property type="entry name" value="SUBTILASE_SER"/>
    <property type="match status" value="1"/>
</dbReference>
<dbReference type="RefSeq" id="WP_166276588.1">
    <property type="nucleotide sequence ID" value="NZ_JAANNP010000001.1"/>
</dbReference>
<keyword evidence="8" id="KW-0732">Signal</keyword>
<evidence type="ECO:0000313" key="11">
    <source>
        <dbReference type="EMBL" id="NHC12384.1"/>
    </source>
</evidence>
<evidence type="ECO:0000256" key="8">
    <source>
        <dbReference type="SAM" id="SignalP"/>
    </source>
</evidence>
<evidence type="ECO:0000259" key="10">
    <source>
        <dbReference type="Pfam" id="PF22148"/>
    </source>
</evidence>
<feature type="active site" description="Charge relay system" evidence="5">
    <location>
        <position position="566"/>
    </location>
</feature>
<dbReference type="PROSITE" id="PS51892">
    <property type="entry name" value="SUBTILASE"/>
    <property type="match status" value="1"/>
</dbReference>
<feature type="compositionally biased region" description="Low complexity" evidence="7">
    <location>
        <begin position="39"/>
        <end position="48"/>
    </location>
</feature>
<proteinExistence type="inferred from homology"/>
<feature type="domain" description="Peptidase S8/S53" evidence="9">
    <location>
        <begin position="549"/>
        <end position="599"/>
    </location>
</feature>
<gene>
    <name evidence="11" type="ORF">G9H71_01130</name>
</gene>
<feature type="signal peptide" evidence="8">
    <location>
        <begin position="1"/>
        <end position="26"/>
    </location>
</feature>
<evidence type="ECO:0000313" key="12">
    <source>
        <dbReference type="Proteomes" id="UP000800981"/>
    </source>
</evidence>
<dbReference type="PANTHER" id="PTHR43806">
    <property type="entry name" value="PEPTIDASE S8"/>
    <property type="match status" value="1"/>
</dbReference>
<feature type="active site" description="Charge relay system" evidence="5">
    <location>
        <position position="240"/>
    </location>
</feature>